<dbReference type="InterPro" id="IPR022185">
    <property type="entry name" value="DUF3712"/>
</dbReference>
<accession>A0A0A1SRC3</accession>
<reference evidence="3 4" key="1">
    <citation type="journal article" date="2015" name="Genome Announc.">
        <title>Draft Genome Sequence and Gene Annotation of the Entomopathogenic Fungus Verticillium hemipterigenum.</title>
        <authorList>
            <person name="Horn F."/>
            <person name="Habel A."/>
            <person name="Scharf D.H."/>
            <person name="Dworschak J."/>
            <person name="Brakhage A.A."/>
            <person name="Guthke R."/>
            <person name="Hertweck C."/>
            <person name="Linde J."/>
        </authorList>
    </citation>
    <scope>NUCLEOTIDE SEQUENCE [LARGE SCALE GENOMIC DNA]</scope>
</reference>
<name>A0A0A1SRC3_9HYPO</name>
<evidence type="ECO:0000313" key="3">
    <source>
        <dbReference type="EMBL" id="CEJ80606.1"/>
    </source>
</evidence>
<keyword evidence="2" id="KW-0812">Transmembrane</keyword>
<proteinExistence type="predicted"/>
<gene>
    <name evidence="3" type="ORF">VHEMI00780</name>
</gene>
<feature type="region of interest" description="Disordered" evidence="1">
    <location>
        <begin position="1"/>
        <end position="52"/>
    </location>
</feature>
<dbReference type="Proteomes" id="UP000039046">
    <property type="component" value="Unassembled WGS sequence"/>
</dbReference>
<dbReference type="OrthoDB" id="10039566at2759"/>
<evidence type="ECO:0000313" key="4">
    <source>
        <dbReference type="Proteomes" id="UP000039046"/>
    </source>
</evidence>
<feature type="compositionally biased region" description="Polar residues" evidence="1">
    <location>
        <begin position="33"/>
        <end position="49"/>
    </location>
</feature>
<keyword evidence="2" id="KW-1133">Transmembrane helix</keyword>
<evidence type="ECO:0000256" key="1">
    <source>
        <dbReference type="SAM" id="MobiDB-lite"/>
    </source>
</evidence>
<keyword evidence="2" id="KW-0472">Membrane</keyword>
<organism evidence="3 4">
    <name type="scientific">[Torrubiella] hemipterigena</name>
    <dbReference type="NCBI Taxonomy" id="1531966"/>
    <lineage>
        <taxon>Eukaryota</taxon>
        <taxon>Fungi</taxon>
        <taxon>Dikarya</taxon>
        <taxon>Ascomycota</taxon>
        <taxon>Pezizomycotina</taxon>
        <taxon>Sordariomycetes</taxon>
        <taxon>Hypocreomycetidae</taxon>
        <taxon>Hypocreales</taxon>
        <taxon>Clavicipitaceae</taxon>
        <taxon>Clavicipitaceae incertae sedis</taxon>
        <taxon>'Torrubiella' clade</taxon>
    </lineage>
</organism>
<dbReference type="PANTHER" id="PTHR35895">
    <property type="entry name" value="CHROMOSOME 16, WHOLE GENOME SHOTGUN SEQUENCE"/>
    <property type="match status" value="1"/>
</dbReference>
<dbReference type="PANTHER" id="PTHR35895:SF2">
    <property type="match status" value="1"/>
</dbReference>
<dbReference type="STRING" id="1531966.A0A0A1SRC3"/>
<keyword evidence="4" id="KW-1185">Reference proteome</keyword>
<sequence>MANTQTSATAHGAQGDANPFQDPPRSGVESDSDATSVSSGPNENIASQSEKPRPMKDRLFHHCTRFWLWYLVGAVILAAILLPILFKVIIPAIVQSLVSKQSLPIDSGSLIVLDPRTIKISLTTELDTPLPVDIDTTVLHLYNKNTTTYSPYLNITLDGMHVNHRTTVSIVNQTVPIANVSEASVWLDQVFDREVADVSIKSDLTVRLGALTSYPSLDKTVTIPGLRKLSGLGIKDLKLSMTADKDGNNVQGALNVPNWGVLKLFLGDITFDLATAGITIGQVTLKDTMLNPGNNTCPFSGTLSIPNVISNIGKILPAQAEPLKDGKIRLQAKGNKTVINGERVPIVESVLNTRTLEFDTPVISLLTDVLGSFIGSGNGKDVLSNLLGGTIGNSTLVAEALGHWNKTSNGNSTTPKAPKSKRNQENIMWNIMRMAINMKMNHPEL</sequence>
<dbReference type="Pfam" id="PF12505">
    <property type="entry name" value="DUF3712"/>
    <property type="match status" value="1"/>
</dbReference>
<dbReference type="InterPro" id="IPR046368">
    <property type="entry name" value="Tag1"/>
</dbReference>
<dbReference type="AlphaFoldDB" id="A0A0A1SRC3"/>
<evidence type="ECO:0000256" key="2">
    <source>
        <dbReference type="SAM" id="Phobius"/>
    </source>
</evidence>
<feature type="transmembrane region" description="Helical" evidence="2">
    <location>
        <begin position="66"/>
        <end position="86"/>
    </location>
</feature>
<feature type="compositionally biased region" description="Polar residues" evidence="1">
    <location>
        <begin position="405"/>
        <end position="415"/>
    </location>
</feature>
<dbReference type="EMBL" id="CDHN01000001">
    <property type="protein sequence ID" value="CEJ80606.1"/>
    <property type="molecule type" value="Genomic_DNA"/>
</dbReference>
<dbReference type="HOGENOM" id="CLU_035244_0_0_1"/>
<feature type="region of interest" description="Disordered" evidence="1">
    <location>
        <begin position="404"/>
        <end position="424"/>
    </location>
</feature>
<protein>
    <submittedName>
        <fullName evidence="3">Uncharacterized protein</fullName>
    </submittedName>
</protein>
<dbReference type="GO" id="GO:0000329">
    <property type="term" value="C:fungal-type vacuole membrane"/>
    <property type="evidence" value="ECO:0007669"/>
    <property type="project" value="InterPro"/>
</dbReference>